<keyword evidence="1" id="KW-1015">Disulfide bond</keyword>
<dbReference type="OrthoDB" id="2121326at2759"/>
<feature type="domain" description="PITH" evidence="3">
    <location>
        <begin position="139"/>
        <end position="307"/>
    </location>
</feature>
<dbReference type="PRINTS" id="PR00421">
    <property type="entry name" value="THIOREDOXIN"/>
</dbReference>
<dbReference type="Proteomes" id="UP000440578">
    <property type="component" value="Unassembled WGS sequence"/>
</dbReference>
<dbReference type="EMBL" id="VIIS01001078">
    <property type="protein sequence ID" value="KAF0302237.1"/>
    <property type="molecule type" value="Genomic_DNA"/>
</dbReference>
<dbReference type="Gene3D" id="3.40.30.10">
    <property type="entry name" value="Glutaredoxin"/>
    <property type="match status" value="1"/>
</dbReference>
<dbReference type="PANTHER" id="PTHR46115">
    <property type="entry name" value="THIOREDOXIN-LIKE PROTEIN 1"/>
    <property type="match status" value="1"/>
</dbReference>
<dbReference type="CDD" id="cd02947">
    <property type="entry name" value="TRX_family"/>
    <property type="match status" value="1"/>
</dbReference>
<dbReference type="PROSITE" id="PS00194">
    <property type="entry name" value="THIOREDOXIN_1"/>
    <property type="match status" value="1"/>
</dbReference>
<dbReference type="InterPro" id="IPR037047">
    <property type="entry name" value="PITH_dom_sf"/>
</dbReference>
<dbReference type="Gene3D" id="2.60.120.470">
    <property type="entry name" value="PITH domain"/>
    <property type="match status" value="1"/>
</dbReference>
<dbReference type="InterPro" id="IPR010400">
    <property type="entry name" value="PITH_dom"/>
</dbReference>
<evidence type="ECO:0000259" key="3">
    <source>
        <dbReference type="PROSITE" id="PS51532"/>
    </source>
</evidence>
<reference evidence="4 5" key="1">
    <citation type="submission" date="2019-07" db="EMBL/GenBank/DDBJ databases">
        <title>Draft genome assembly of a fouling barnacle, Amphibalanus amphitrite (Darwin, 1854): The first reference genome for Thecostraca.</title>
        <authorList>
            <person name="Kim W."/>
        </authorList>
    </citation>
    <scope>NUCLEOTIDE SEQUENCE [LARGE SCALE GENOMIC DNA]</scope>
    <source>
        <strain evidence="4">SNU_AA5</strain>
        <tissue evidence="4">Soma without cirri and trophi</tissue>
    </source>
</reference>
<evidence type="ECO:0000313" key="5">
    <source>
        <dbReference type="Proteomes" id="UP000440578"/>
    </source>
</evidence>
<evidence type="ECO:0000259" key="2">
    <source>
        <dbReference type="PROSITE" id="PS51352"/>
    </source>
</evidence>
<sequence length="311" mass="34141">MFPASDDPILNPEFTRNISSSSMTNNLKVLSEDGLLAGELASAGQRLVVADFTATWCGPCQRIAPVFLEYAKRYPKALFLKIDVDECPDTAAAQGVRAMPTFIFYRSKNKIDSMQGADQRMLEDKIKQHYGSGDGDDAAEDCGVAGHIDLAQYIHQGSCECLNESDERPFAGALKAGAGYLESDCDEQLILSLAFSQAVKVHSLRLRAPAENGPKNVKIFINQPNTLDFDKAESMTPVQELELTKDDLADGIVPLRYVKFQNVTNLQLFFRDNQTGADTTRIDHIAIIGSLIGTTNMQEFKRVAGKKGEAH</sequence>
<dbReference type="InterPro" id="IPR008979">
    <property type="entry name" value="Galactose-bd-like_sf"/>
</dbReference>
<organism evidence="4 5">
    <name type="scientific">Amphibalanus amphitrite</name>
    <name type="common">Striped barnacle</name>
    <name type="synonym">Balanus amphitrite</name>
    <dbReference type="NCBI Taxonomy" id="1232801"/>
    <lineage>
        <taxon>Eukaryota</taxon>
        <taxon>Metazoa</taxon>
        <taxon>Ecdysozoa</taxon>
        <taxon>Arthropoda</taxon>
        <taxon>Crustacea</taxon>
        <taxon>Multicrustacea</taxon>
        <taxon>Cirripedia</taxon>
        <taxon>Thoracica</taxon>
        <taxon>Thoracicalcarea</taxon>
        <taxon>Balanomorpha</taxon>
        <taxon>Balanoidea</taxon>
        <taxon>Balanidae</taxon>
        <taxon>Amphibalaninae</taxon>
        <taxon>Amphibalanus</taxon>
    </lineage>
</organism>
<accession>A0A6A4W2P2</accession>
<proteinExistence type="predicted"/>
<dbReference type="Pfam" id="PF00085">
    <property type="entry name" value="Thioredoxin"/>
    <property type="match status" value="1"/>
</dbReference>
<dbReference type="GO" id="GO:0005737">
    <property type="term" value="C:cytoplasm"/>
    <property type="evidence" value="ECO:0007669"/>
    <property type="project" value="UniProtKB-ARBA"/>
</dbReference>
<protein>
    <submittedName>
        <fullName evidence="4">Thioredoxin-like protein 1</fullName>
    </submittedName>
</protein>
<evidence type="ECO:0000256" key="1">
    <source>
        <dbReference type="ARBA" id="ARBA00023157"/>
    </source>
</evidence>
<dbReference type="Pfam" id="PF06201">
    <property type="entry name" value="PITH"/>
    <property type="match status" value="1"/>
</dbReference>
<dbReference type="PROSITE" id="PS51352">
    <property type="entry name" value="THIOREDOXIN_2"/>
    <property type="match status" value="1"/>
</dbReference>
<evidence type="ECO:0000313" key="4">
    <source>
        <dbReference type="EMBL" id="KAF0302237.1"/>
    </source>
</evidence>
<dbReference type="InterPro" id="IPR013766">
    <property type="entry name" value="Thioredoxin_domain"/>
</dbReference>
<comment type="caution">
    <text evidence="4">The sequence shown here is derived from an EMBL/GenBank/DDBJ whole genome shotgun (WGS) entry which is preliminary data.</text>
</comment>
<dbReference type="SUPFAM" id="SSF49785">
    <property type="entry name" value="Galactose-binding domain-like"/>
    <property type="match status" value="1"/>
</dbReference>
<feature type="domain" description="Thioredoxin" evidence="2">
    <location>
        <begin position="1"/>
        <end position="131"/>
    </location>
</feature>
<dbReference type="AlphaFoldDB" id="A0A6A4W2P2"/>
<dbReference type="SUPFAM" id="SSF52833">
    <property type="entry name" value="Thioredoxin-like"/>
    <property type="match status" value="1"/>
</dbReference>
<name>A0A6A4W2P2_AMPAM</name>
<dbReference type="PROSITE" id="PS51532">
    <property type="entry name" value="PITH"/>
    <property type="match status" value="1"/>
</dbReference>
<dbReference type="InterPro" id="IPR036249">
    <property type="entry name" value="Thioredoxin-like_sf"/>
</dbReference>
<gene>
    <name evidence="4" type="primary">Txnl1_0</name>
    <name evidence="4" type="ORF">FJT64_025652</name>
</gene>
<dbReference type="InterPro" id="IPR017937">
    <property type="entry name" value="Thioredoxin_CS"/>
</dbReference>
<keyword evidence="5" id="KW-1185">Reference proteome</keyword>